<protein>
    <recommendedName>
        <fullName evidence="2">Integrase catalytic domain-containing protein</fullName>
    </recommendedName>
</protein>
<feature type="region of interest" description="Disordered" evidence="1">
    <location>
        <begin position="662"/>
        <end position="710"/>
    </location>
</feature>
<dbReference type="InterPro" id="IPR036397">
    <property type="entry name" value="RNaseH_sf"/>
</dbReference>
<evidence type="ECO:0000259" key="2">
    <source>
        <dbReference type="PROSITE" id="PS50994"/>
    </source>
</evidence>
<comment type="caution">
    <text evidence="3">The sequence shown here is derived from an EMBL/GenBank/DDBJ whole genome shotgun (WGS) entry which is preliminary data.</text>
</comment>
<dbReference type="InterPro" id="IPR050951">
    <property type="entry name" value="Retrovirus_Pol_polyprotein"/>
</dbReference>
<evidence type="ECO:0000256" key="1">
    <source>
        <dbReference type="SAM" id="MobiDB-lite"/>
    </source>
</evidence>
<dbReference type="Proteomes" id="UP001487740">
    <property type="component" value="Unassembled WGS sequence"/>
</dbReference>
<dbReference type="AlphaFoldDB" id="A0AAW0UDV2"/>
<dbReference type="SUPFAM" id="SSF53098">
    <property type="entry name" value="Ribonuclease H-like"/>
    <property type="match status" value="1"/>
</dbReference>
<reference evidence="3 4" key="1">
    <citation type="submission" date="2023-03" db="EMBL/GenBank/DDBJ databases">
        <title>High-quality genome of Scylla paramamosain provides insights in environmental adaptation.</title>
        <authorList>
            <person name="Zhang L."/>
        </authorList>
    </citation>
    <scope>NUCLEOTIDE SEQUENCE [LARGE SCALE GENOMIC DNA]</scope>
    <source>
        <strain evidence="3">LZ_2023a</strain>
        <tissue evidence="3">Muscle</tissue>
    </source>
</reference>
<feature type="compositionally biased region" description="Polar residues" evidence="1">
    <location>
        <begin position="599"/>
        <end position="612"/>
    </location>
</feature>
<gene>
    <name evidence="3" type="ORF">O3P69_004654</name>
</gene>
<dbReference type="GO" id="GO:0015074">
    <property type="term" value="P:DNA integration"/>
    <property type="evidence" value="ECO:0007669"/>
    <property type="project" value="InterPro"/>
</dbReference>
<dbReference type="PANTHER" id="PTHR37984">
    <property type="entry name" value="PROTEIN CBG26694"/>
    <property type="match status" value="1"/>
</dbReference>
<dbReference type="GO" id="GO:0003676">
    <property type="term" value="F:nucleic acid binding"/>
    <property type="evidence" value="ECO:0007669"/>
    <property type="project" value="InterPro"/>
</dbReference>
<sequence length="710" mass="77511">MATPNRPVGPHKRPGTSKSRDPGLATGPVFSTSRPHRSGQQRPWRPPSTSTPDLCPGEVRDRNDVRHLQNLAPLYDRMDATLQRAVDTRYTDAQWSALTPEEALDALGKLVLRSSNQAALWADFFGASQGQDEPIGEFFRRCAQKAADCAFQCPECQCDLAEYVLLRKLVVGLSDEELKRHVFQTCESYTSVDALRAVCSAFEAARRDAGGSRLHAACAAGTAAERGEPASADVAAARTPAAPSRKNLPPCGYCGDSHAPGRSNCPARTVTCSYCNKVGHMKKCCRSRREHPASASKQAAPASPLSEVSSAVTVADAHSTPQPTIDVIVSRGDGKEERKASAVADTGAQVYVAGPSLLHTLGIEPSQLQSRAGLRDVANLRLRCMGSTICQVTLGKRSTIQDVYIIQSARQFYLSLAACKALGLWEGHTYMAYADRLTGWLEVAHFSNGASSYKIQTQLRKYFSRYGAPEHMSMDGGTNLTSAEMDTFYRNWGVSVRLSSAQYPQSNGRAEVAVKTAKRIIRDNTSPGGSLDNDKATLAILQYLNTPLRCINKSPAQLATGRQLRDGVPMAGQHLRLDQYWSQTLRKRERLMAEEQEAVTASDTPRSLQPLSTGARVRIQNQASNRWDRTGVITEVLPYRQYTVRLDGSGRLSLRNRRHLRCVKAGTGSTPGAPPTANPSSTPTGTTSAPQDRRPSRNKKRPLWLKDYEA</sequence>
<name>A0AAW0UDV2_SCYPA</name>
<feature type="region of interest" description="Disordered" evidence="1">
    <location>
        <begin position="293"/>
        <end position="318"/>
    </location>
</feature>
<dbReference type="EMBL" id="JARAKH010000014">
    <property type="protein sequence ID" value="KAK8397116.1"/>
    <property type="molecule type" value="Genomic_DNA"/>
</dbReference>
<organism evidence="3 4">
    <name type="scientific">Scylla paramamosain</name>
    <name type="common">Mud crab</name>
    <dbReference type="NCBI Taxonomy" id="85552"/>
    <lineage>
        <taxon>Eukaryota</taxon>
        <taxon>Metazoa</taxon>
        <taxon>Ecdysozoa</taxon>
        <taxon>Arthropoda</taxon>
        <taxon>Crustacea</taxon>
        <taxon>Multicrustacea</taxon>
        <taxon>Malacostraca</taxon>
        <taxon>Eumalacostraca</taxon>
        <taxon>Eucarida</taxon>
        <taxon>Decapoda</taxon>
        <taxon>Pleocyemata</taxon>
        <taxon>Brachyura</taxon>
        <taxon>Eubrachyura</taxon>
        <taxon>Portunoidea</taxon>
        <taxon>Portunidae</taxon>
        <taxon>Portuninae</taxon>
        <taxon>Scylla</taxon>
    </lineage>
</organism>
<evidence type="ECO:0000313" key="4">
    <source>
        <dbReference type="Proteomes" id="UP001487740"/>
    </source>
</evidence>
<evidence type="ECO:0000313" key="3">
    <source>
        <dbReference type="EMBL" id="KAK8397116.1"/>
    </source>
</evidence>
<accession>A0AAW0UDV2</accession>
<dbReference type="Gene3D" id="3.30.420.10">
    <property type="entry name" value="Ribonuclease H-like superfamily/Ribonuclease H"/>
    <property type="match status" value="1"/>
</dbReference>
<feature type="region of interest" description="Disordered" evidence="1">
    <location>
        <begin position="1"/>
        <end position="60"/>
    </location>
</feature>
<feature type="domain" description="Integrase catalytic" evidence="2">
    <location>
        <begin position="430"/>
        <end position="563"/>
    </location>
</feature>
<dbReference type="PANTHER" id="PTHR37984:SF7">
    <property type="entry name" value="INTEGRASE CATALYTIC DOMAIN-CONTAINING PROTEIN"/>
    <property type="match status" value="1"/>
</dbReference>
<feature type="compositionally biased region" description="Low complexity" evidence="1">
    <location>
        <begin position="293"/>
        <end position="304"/>
    </location>
</feature>
<proteinExistence type="predicted"/>
<keyword evidence="4" id="KW-1185">Reference proteome</keyword>
<dbReference type="PROSITE" id="PS50994">
    <property type="entry name" value="INTEGRASE"/>
    <property type="match status" value="1"/>
</dbReference>
<feature type="compositionally biased region" description="Low complexity" evidence="1">
    <location>
        <begin position="678"/>
        <end position="690"/>
    </location>
</feature>
<dbReference type="InterPro" id="IPR001584">
    <property type="entry name" value="Integrase_cat-core"/>
</dbReference>
<feature type="compositionally biased region" description="Polar residues" evidence="1">
    <location>
        <begin position="40"/>
        <end position="52"/>
    </location>
</feature>
<feature type="region of interest" description="Disordered" evidence="1">
    <location>
        <begin position="596"/>
        <end position="616"/>
    </location>
</feature>
<dbReference type="InterPro" id="IPR012337">
    <property type="entry name" value="RNaseH-like_sf"/>
</dbReference>